<evidence type="ECO:0000256" key="3">
    <source>
        <dbReference type="ARBA" id="ARBA00023270"/>
    </source>
</evidence>
<dbReference type="AlphaFoldDB" id="A0A8B8R0J3"/>
<dbReference type="Gene3D" id="3.20.20.70">
    <property type="entry name" value="Aldolase class I"/>
    <property type="match status" value="1"/>
</dbReference>
<keyword evidence="2" id="KW-0456">Lyase</keyword>
<dbReference type="RefSeq" id="XP_030552012.2">
    <property type="nucleotide sequence ID" value="XM_030696152.2"/>
</dbReference>
<proteinExistence type="inferred from homology"/>
<dbReference type="PRINTS" id="PR00146">
    <property type="entry name" value="DHPICSNTHASE"/>
</dbReference>
<gene>
    <name evidence="5" type="primary">LOC115756398</name>
</gene>
<dbReference type="PANTHER" id="PTHR12128">
    <property type="entry name" value="DIHYDRODIPICOLINATE SYNTHASE"/>
    <property type="match status" value="1"/>
</dbReference>
<name>A0A8B8R0J3_9MYRT</name>
<dbReference type="Pfam" id="PF00701">
    <property type="entry name" value="DHDPS"/>
    <property type="match status" value="1"/>
</dbReference>
<comment type="similarity">
    <text evidence="1">Belongs to the DapA family.</text>
</comment>
<keyword evidence="3" id="KW-0704">Schiff base</keyword>
<dbReference type="InterPro" id="IPR020625">
    <property type="entry name" value="Schiff_base-form_aldolases_AS"/>
</dbReference>
<dbReference type="PANTHER" id="PTHR12128:SF15">
    <property type="entry name" value="4-HYDROXY-TETRAHYDRODIPICOLINATE SYNTHASE 1, CHLOROPLASTIC"/>
    <property type="match status" value="1"/>
</dbReference>
<organism evidence="4 5">
    <name type="scientific">Rhodamnia argentea</name>
    <dbReference type="NCBI Taxonomy" id="178133"/>
    <lineage>
        <taxon>Eukaryota</taxon>
        <taxon>Viridiplantae</taxon>
        <taxon>Streptophyta</taxon>
        <taxon>Embryophyta</taxon>
        <taxon>Tracheophyta</taxon>
        <taxon>Spermatophyta</taxon>
        <taxon>Magnoliopsida</taxon>
        <taxon>eudicotyledons</taxon>
        <taxon>Gunneridae</taxon>
        <taxon>Pentapetalae</taxon>
        <taxon>rosids</taxon>
        <taxon>malvids</taxon>
        <taxon>Myrtales</taxon>
        <taxon>Myrtaceae</taxon>
        <taxon>Myrtoideae</taxon>
        <taxon>Myrteae</taxon>
        <taxon>Australasian group</taxon>
        <taxon>Rhodamnia</taxon>
    </lineage>
</organism>
<dbReference type="InterPro" id="IPR002220">
    <property type="entry name" value="DapA-like"/>
</dbReference>
<dbReference type="Proteomes" id="UP000827889">
    <property type="component" value="Chromosome 3"/>
</dbReference>
<dbReference type="PROSITE" id="PS00666">
    <property type="entry name" value="DHDPS_2"/>
    <property type="match status" value="1"/>
</dbReference>
<evidence type="ECO:0000256" key="1">
    <source>
        <dbReference type="ARBA" id="ARBA00007592"/>
    </source>
</evidence>
<reference evidence="5" key="1">
    <citation type="submission" date="2025-08" db="UniProtKB">
        <authorList>
            <consortium name="RefSeq"/>
        </authorList>
    </citation>
    <scope>IDENTIFICATION</scope>
    <source>
        <tissue evidence="5">Leaf</tissue>
    </source>
</reference>
<dbReference type="InterPro" id="IPR013785">
    <property type="entry name" value="Aldolase_TIM"/>
</dbReference>
<dbReference type="KEGG" id="rarg:115756398"/>
<evidence type="ECO:0000313" key="5">
    <source>
        <dbReference type="RefSeq" id="XP_030552012.2"/>
    </source>
</evidence>
<dbReference type="GO" id="GO:0008840">
    <property type="term" value="F:4-hydroxy-tetrahydrodipicolinate synthase activity"/>
    <property type="evidence" value="ECO:0007669"/>
    <property type="project" value="TreeGrafter"/>
</dbReference>
<accession>A0A8B8R0J3</accession>
<protein>
    <submittedName>
        <fullName evidence="5">4-hydroxy-tetrahydrodipicolinate synthase, chloroplastic-like isoform X1</fullName>
    </submittedName>
</protein>
<dbReference type="SUPFAM" id="SSF51569">
    <property type="entry name" value="Aldolase"/>
    <property type="match status" value="1"/>
</dbReference>
<keyword evidence="4" id="KW-1185">Reference proteome</keyword>
<evidence type="ECO:0000256" key="2">
    <source>
        <dbReference type="ARBA" id="ARBA00023239"/>
    </source>
</evidence>
<sequence>MAQLKCQGMCVKGGSSELRIPSNGRERRNANWRPRKATMVHNLCLTMRSHEIQSRTLVEDIRSLRLITGIKTPYLLDGRLDLKAYDGLINMQITQGVEGVIVGGPAGEGHLMSWDEHISLIGHTVARFGASLKVIGNTGSNSTGEAMQATEQGFAVGMHASLQINPYCGKTSIPGVLAHFNSVLPMGPMIIYNMPSRTGQDILPCVIQTLSASPNFVGIKECAGNDRVRQYAEDGKTVWCGMDHECHDARWDLGATGAMSVTSNLIPGLIRELVAGKKSPSLNKKLMPLIEWLLHEPALTGLNTALAQLGVVWPVFRLPYVPLPLSKRQEFVRVVEDIGREHFVGEREVQVLDDNDFILVGRY</sequence>
<evidence type="ECO:0000313" key="4">
    <source>
        <dbReference type="Proteomes" id="UP000827889"/>
    </source>
</evidence>
<dbReference type="SMART" id="SM01130">
    <property type="entry name" value="DHDPS"/>
    <property type="match status" value="1"/>
</dbReference>
<dbReference type="GeneID" id="115756398"/>